<proteinExistence type="predicted"/>
<dbReference type="Pfam" id="PF16655">
    <property type="entry name" value="PhoD_N"/>
    <property type="match status" value="1"/>
</dbReference>
<evidence type="ECO:0000313" key="3">
    <source>
        <dbReference type="EMBL" id="PWE18638.1"/>
    </source>
</evidence>
<comment type="caution">
    <text evidence="3">The sequence shown here is derived from an EMBL/GenBank/DDBJ whole genome shotgun (WGS) entry which is preliminary data.</text>
</comment>
<dbReference type="InterPro" id="IPR018946">
    <property type="entry name" value="PhoD-like_MPP"/>
</dbReference>
<evidence type="ECO:0000259" key="1">
    <source>
        <dbReference type="Pfam" id="PF09423"/>
    </source>
</evidence>
<keyword evidence="4" id="KW-1185">Reference proteome</keyword>
<sequence length="562" mass="62171">MDFDGLTRRDALIGGAGLGLAACGEERFDPPPAREGPFKHGVAAGDPDQTSLVLWTAVTDPAEPVGYEIATDEAFSQIVYAGELGAAGPATNGATPMKAVVAGLEPGRTYFYRFRHAGDVSPAGRARTLPEGRVDEFRIAAFSCANYPAGFFNAYRDAAGRGDIDLVLHLGDYLYEYPMGGYATEDAERLSRVPDPKHEIVSYEDYARRHAQYCLDPDLQALKAAAAFAPVWDDHETANNAYRTGAENHQPDEGDWVERRDAALAAWRAWLPVRESDPMHARSPHLRIGELGTVLLLETRLTARSDEIDWTSFPVPADADPDDPEVRAAVRRWREDVIGDPDRTLLGEDQFARVAATLADSAARGEPWRIFANQVIMGRTDAPNYAEVTPFWLRWAMRMRGGQVWDYVLRSRFDVPITMDDWNGFPAERERLYAAARAAGADFITLTGDSHCHWCLDLHDEAGTRVGTEFGVTSVTSPSDYEMVAAPGVDFGAYIVERNPEVLHQNPYERGYLVLTLRREEAIAELISVSTIKARDFSSHVDTRWRVLPAGSGDVPQVERLD</sequence>
<dbReference type="PANTHER" id="PTHR43606:SF7">
    <property type="entry name" value="PHOSPHATASE, PUTATIVE (AFU_ORTHOLOGUE AFUA_6G08710)-RELATED"/>
    <property type="match status" value="1"/>
</dbReference>
<dbReference type="EMBL" id="QEXV01000001">
    <property type="protein sequence ID" value="PWE18638.1"/>
    <property type="molecule type" value="Genomic_DNA"/>
</dbReference>
<gene>
    <name evidence="3" type="ORF">DDZ18_03300</name>
</gene>
<feature type="domain" description="PhoD-like phosphatase metallophosphatase" evidence="1">
    <location>
        <begin position="140"/>
        <end position="525"/>
    </location>
</feature>
<dbReference type="Pfam" id="PF09423">
    <property type="entry name" value="PhoD"/>
    <property type="match status" value="1"/>
</dbReference>
<dbReference type="InterPro" id="IPR038607">
    <property type="entry name" value="PhoD-like_sf"/>
</dbReference>
<dbReference type="Proteomes" id="UP000245168">
    <property type="component" value="Unassembled WGS sequence"/>
</dbReference>
<dbReference type="Gene3D" id="3.60.21.70">
    <property type="entry name" value="PhoD-like phosphatase"/>
    <property type="match status" value="1"/>
</dbReference>
<accession>A0A2U2BX93</accession>
<dbReference type="SUPFAM" id="SSF56300">
    <property type="entry name" value="Metallo-dependent phosphatases"/>
    <property type="match status" value="1"/>
</dbReference>
<dbReference type="InterPro" id="IPR032093">
    <property type="entry name" value="PhoD_N"/>
</dbReference>
<evidence type="ECO:0000313" key="4">
    <source>
        <dbReference type="Proteomes" id="UP000245168"/>
    </source>
</evidence>
<protein>
    <submittedName>
        <fullName evidence="3">Alkaline phosphatase</fullName>
    </submittedName>
</protein>
<dbReference type="Gene3D" id="2.60.40.380">
    <property type="entry name" value="Purple acid phosphatase-like, N-terminal"/>
    <property type="match status" value="1"/>
</dbReference>
<dbReference type="AlphaFoldDB" id="A0A2U2BX93"/>
<evidence type="ECO:0000259" key="2">
    <source>
        <dbReference type="Pfam" id="PF16655"/>
    </source>
</evidence>
<dbReference type="InterPro" id="IPR052900">
    <property type="entry name" value="Phospholipid_Metab_Enz"/>
</dbReference>
<dbReference type="PANTHER" id="PTHR43606">
    <property type="entry name" value="PHOSPHATASE, PUTATIVE (AFU_ORTHOLOGUE AFUA_6G08710)-RELATED"/>
    <property type="match status" value="1"/>
</dbReference>
<name>A0A2U2BX93_9PROT</name>
<feature type="domain" description="Phospholipase D N-terminal" evidence="2">
    <location>
        <begin position="40"/>
        <end position="128"/>
    </location>
</feature>
<dbReference type="InterPro" id="IPR029052">
    <property type="entry name" value="Metallo-depent_PP-like"/>
</dbReference>
<reference evidence="4" key="1">
    <citation type="submission" date="2018-05" db="EMBL/GenBank/DDBJ databases">
        <authorList>
            <person name="Liu B.-T."/>
        </authorList>
    </citation>
    <scope>NUCLEOTIDE SEQUENCE [LARGE SCALE GENOMIC DNA]</scope>
    <source>
        <strain evidence="4">WD6-1</strain>
    </source>
</reference>
<dbReference type="OrthoDB" id="327733at2"/>
<dbReference type="RefSeq" id="WP_109251912.1">
    <property type="nucleotide sequence ID" value="NZ_QEXV01000001.1"/>
</dbReference>
<organism evidence="3 4">
    <name type="scientific">Marinicauda salina</name>
    <dbReference type="NCBI Taxonomy" id="2135793"/>
    <lineage>
        <taxon>Bacteria</taxon>
        <taxon>Pseudomonadati</taxon>
        <taxon>Pseudomonadota</taxon>
        <taxon>Alphaproteobacteria</taxon>
        <taxon>Maricaulales</taxon>
        <taxon>Maricaulaceae</taxon>
        <taxon>Marinicauda</taxon>
    </lineage>
</organism>